<feature type="compositionally biased region" description="Basic residues" evidence="1">
    <location>
        <begin position="685"/>
        <end position="696"/>
    </location>
</feature>
<name>A0A5A7QP62_STRAF</name>
<keyword evidence="2" id="KW-0808">Transferase</keyword>
<evidence type="ECO:0000256" key="1">
    <source>
        <dbReference type="SAM" id="MobiDB-lite"/>
    </source>
</evidence>
<sequence>MPPPGETEAINVSGAIPIKKRRFPMFRLPSPTPEEHFSCSVSKNKQQFKTASEERLSSVVSRNTVSPCDSDVGKISGLVAKKEFGPSNVFAVQANVDDLSSRFLEAEPTVDLSRLSDLGNKLNILSAGKEGEVKGSKAANVKQEISSGHKIEGAGGLNLSMGSMCVELSFGPKEPVVPSLDICNLSEKSSDEKPVQIDHLVCTNRLFWDLNTTMDKWEVYGNSDALADELAYNGEFGNTDSFEDEKSSLTTTGTIICASDSADQQCKIDINPLCVTHDMPHKEQFSLSKSLISKNACHSLGLQQVHALAVDINRPLKSEPIDEITKLDCSNSSSNAGLLNLGNVKTEFADNHSVERIHFSNSVKSVAVHEGDQEAIKSEDGELPQSISTCTQHEESPASSNYSVPSVRVTSMPQNSCGLISPACLKLKPSVDLSAHSEHSLCGKKELPVSPDDKLFSRPPDKGDSIAVDPDKHKLTRVDEGTNEFDDNNNFNVLSEASEECAESGCGTQTNSAIDNSLDKGGIVRDREDEEYEDGEVREPSCLKSPCKTSSISKRLLTTRSGNERYTDLDQEMQPQGIYADETYTGSGSSKYSKFRTLDQLHRNPRSSFVCGRGGISRRLVSDNDFASGPPYGPSDYRPVRRKNFGDVYPRNTNGKFMRHSPHDIMEPVDDLGPRNRTFSTMQRKGYKRARHKSRSRSPGPWALPYYRTRRRMSSPDQEWSGDGIVYRRRRSPSYGPVRRTNRRVSPERAFLRSGRRVNDRDEYLNRPSTKFQRRRGPNCQFRQGYNGDGENFRFFQTDDGFFSDSDGEFVEKELDGRVEHCRGLSRRIRNVVEQEDKDYGPVERAKPDDGGFGDGRGKRRF</sequence>
<dbReference type="AlphaFoldDB" id="A0A5A7QP62"/>
<comment type="caution">
    <text evidence="2">The sequence shown here is derived from an EMBL/GenBank/DDBJ whole genome shotgun (WGS) entry which is preliminary data.</text>
</comment>
<dbReference type="GO" id="GO:0016301">
    <property type="term" value="F:kinase activity"/>
    <property type="evidence" value="ECO:0007669"/>
    <property type="project" value="UniProtKB-KW"/>
</dbReference>
<organism evidence="2 3">
    <name type="scientific">Striga asiatica</name>
    <name type="common">Asiatic witchweed</name>
    <name type="synonym">Buchnera asiatica</name>
    <dbReference type="NCBI Taxonomy" id="4170"/>
    <lineage>
        <taxon>Eukaryota</taxon>
        <taxon>Viridiplantae</taxon>
        <taxon>Streptophyta</taxon>
        <taxon>Embryophyta</taxon>
        <taxon>Tracheophyta</taxon>
        <taxon>Spermatophyta</taxon>
        <taxon>Magnoliopsida</taxon>
        <taxon>eudicotyledons</taxon>
        <taxon>Gunneridae</taxon>
        <taxon>Pentapetalae</taxon>
        <taxon>asterids</taxon>
        <taxon>lamiids</taxon>
        <taxon>Lamiales</taxon>
        <taxon>Orobanchaceae</taxon>
        <taxon>Buchnereae</taxon>
        <taxon>Striga</taxon>
    </lineage>
</organism>
<feature type="region of interest" description="Disordered" evidence="1">
    <location>
        <begin position="622"/>
        <end position="704"/>
    </location>
</feature>
<dbReference type="Proteomes" id="UP000325081">
    <property type="component" value="Unassembled WGS sequence"/>
</dbReference>
<dbReference type="PANTHER" id="PTHR34536:SF4">
    <property type="entry name" value="BTZ DOMAIN-CONTAINING PROTEIN"/>
    <property type="match status" value="1"/>
</dbReference>
<evidence type="ECO:0000313" key="2">
    <source>
        <dbReference type="EMBL" id="GER46642.1"/>
    </source>
</evidence>
<keyword evidence="3" id="KW-1185">Reference proteome</keyword>
<gene>
    <name evidence="2" type="ORF">STAS_23685</name>
</gene>
<keyword evidence="2" id="KW-0418">Kinase</keyword>
<evidence type="ECO:0000313" key="3">
    <source>
        <dbReference type="Proteomes" id="UP000325081"/>
    </source>
</evidence>
<accession>A0A5A7QP62</accession>
<feature type="region of interest" description="Disordered" evidence="1">
    <location>
        <begin position="376"/>
        <end position="406"/>
    </location>
</feature>
<feature type="compositionally biased region" description="Polar residues" evidence="1">
    <location>
        <begin position="385"/>
        <end position="406"/>
    </location>
</feature>
<reference evidence="3" key="1">
    <citation type="journal article" date="2019" name="Curr. Biol.">
        <title>Genome Sequence of Striga asiatica Provides Insight into the Evolution of Plant Parasitism.</title>
        <authorList>
            <person name="Yoshida S."/>
            <person name="Kim S."/>
            <person name="Wafula E.K."/>
            <person name="Tanskanen J."/>
            <person name="Kim Y.M."/>
            <person name="Honaas L."/>
            <person name="Yang Z."/>
            <person name="Spallek T."/>
            <person name="Conn C.E."/>
            <person name="Ichihashi Y."/>
            <person name="Cheong K."/>
            <person name="Cui S."/>
            <person name="Der J.P."/>
            <person name="Gundlach H."/>
            <person name="Jiao Y."/>
            <person name="Hori C."/>
            <person name="Ishida J.K."/>
            <person name="Kasahara H."/>
            <person name="Kiba T."/>
            <person name="Kim M.S."/>
            <person name="Koo N."/>
            <person name="Laohavisit A."/>
            <person name="Lee Y.H."/>
            <person name="Lumba S."/>
            <person name="McCourt P."/>
            <person name="Mortimer J.C."/>
            <person name="Mutuku J.M."/>
            <person name="Nomura T."/>
            <person name="Sasaki-Sekimoto Y."/>
            <person name="Seto Y."/>
            <person name="Wang Y."/>
            <person name="Wakatake T."/>
            <person name="Sakakibara H."/>
            <person name="Demura T."/>
            <person name="Yamaguchi S."/>
            <person name="Yoneyama K."/>
            <person name="Manabe R.I."/>
            <person name="Nelson D.C."/>
            <person name="Schulman A.H."/>
            <person name="Timko M.P."/>
            <person name="dePamphilis C.W."/>
            <person name="Choi D."/>
            <person name="Shirasu K."/>
        </authorList>
    </citation>
    <scope>NUCLEOTIDE SEQUENCE [LARGE SCALE GENOMIC DNA]</scope>
    <source>
        <strain evidence="3">cv. UVA1</strain>
    </source>
</reference>
<dbReference type="EMBL" id="BKCP01007626">
    <property type="protein sequence ID" value="GER46642.1"/>
    <property type="molecule type" value="Genomic_DNA"/>
</dbReference>
<feature type="region of interest" description="Disordered" evidence="1">
    <location>
        <begin position="833"/>
        <end position="862"/>
    </location>
</feature>
<proteinExistence type="predicted"/>
<dbReference type="PANTHER" id="PTHR34536">
    <property type="entry name" value="DENTIN SIALOPHOSPHOPROTEIN-LIKE PROTEIN"/>
    <property type="match status" value="1"/>
</dbReference>
<dbReference type="OrthoDB" id="758862at2759"/>
<protein>
    <submittedName>
        <fullName evidence="2">Protein kinase superfamily protein</fullName>
    </submittedName>
</protein>
<feature type="compositionally biased region" description="Basic and acidic residues" evidence="1">
    <location>
        <begin position="833"/>
        <end position="850"/>
    </location>
</feature>